<dbReference type="EMBL" id="JAQQEZ010000034">
    <property type="protein sequence ID" value="MFM0005898.1"/>
    <property type="molecule type" value="Genomic_DNA"/>
</dbReference>
<sequence length="96" mass="10918">MDLRHHFPHCERSLCPSAARLAADLPKKYFAEMRQYFQFTFLKSVSDWKQLASLAGLVLKCASHGRFECAVSEMQIAVARMPKSGIGRGASRFLRR</sequence>
<name>A0ABW9B181_9BURK</name>
<accession>A0ABW9B181</accession>
<protein>
    <submittedName>
        <fullName evidence="1">Uncharacterized protein</fullName>
    </submittedName>
</protein>
<evidence type="ECO:0000313" key="2">
    <source>
        <dbReference type="Proteomes" id="UP001629230"/>
    </source>
</evidence>
<reference evidence="1 2" key="1">
    <citation type="journal article" date="2024" name="Chem. Sci.">
        <title>Discovery of megapolipeptins by genome mining of a Burkholderiales bacteria collection.</title>
        <authorList>
            <person name="Paulo B.S."/>
            <person name="Recchia M.J.J."/>
            <person name="Lee S."/>
            <person name="Fergusson C.H."/>
            <person name="Romanowski S.B."/>
            <person name="Hernandez A."/>
            <person name="Krull N."/>
            <person name="Liu D.Y."/>
            <person name="Cavanagh H."/>
            <person name="Bos A."/>
            <person name="Gray C.A."/>
            <person name="Murphy B.T."/>
            <person name="Linington R.G."/>
            <person name="Eustaquio A.S."/>
        </authorList>
    </citation>
    <scope>NUCLEOTIDE SEQUENCE [LARGE SCALE GENOMIC DNA]</scope>
    <source>
        <strain evidence="1 2">RL17-350-BIC-A</strain>
    </source>
</reference>
<organism evidence="1 2">
    <name type="scientific">Paraburkholderia dipogonis</name>
    <dbReference type="NCBI Taxonomy" id="1211383"/>
    <lineage>
        <taxon>Bacteria</taxon>
        <taxon>Pseudomonadati</taxon>
        <taxon>Pseudomonadota</taxon>
        <taxon>Betaproteobacteria</taxon>
        <taxon>Burkholderiales</taxon>
        <taxon>Burkholderiaceae</taxon>
        <taxon>Paraburkholderia</taxon>
    </lineage>
</organism>
<dbReference type="RefSeq" id="WP_408180560.1">
    <property type="nucleotide sequence ID" value="NZ_JAQQEZ010000034.1"/>
</dbReference>
<keyword evidence="2" id="KW-1185">Reference proteome</keyword>
<evidence type="ECO:0000313" key="1">
    <source>
        <dbReference type="EMBL" id="MFM0005898.1"/>
    </source>
</evidence>
<proteinExistence type="predicted"/>
<comment type="caution">
    <text evidence="1">The sequence shown here is derived from an EMBL/GenBank/DDBJ whole genome shotgun (WGS) entry which is preliminary data.</text>
</comment>
<dbReference type="Proteomes" id="UP001629230">
    <property type="component" value="Unassembled WGS sequence"/>
</dbReference>
<gene>
    <name evidence="1" type="ORF">PQR57_33535</name>
</gene>